<proteinExistence type="predicted"/>
<evidence type="ECO:0000313" key="4">
    <source>
        <dbReference type="Proteomes" id="UP000002417"/>
    </source>
</evidence>
<sequence length="358" mass="38174">MRFAASVGLLLFSTQFASADIVSPPQQTWQVKPPPFRQEDGNDNRANEALSGAACVPDTNRCLVVNDEGRFAQFFEIDGTTIVPKEVIGLLPSRDGDKKMKELDAEGVAYVAPRAAGAPGYFYITGSHGLSRKGKLQPSRYHVLRFPVDSATGRPTFPFDAETVAPQIESAATLGPAIANLPDIGQFAPKKLDENGVTVEGLAILDDEALFGLRGPCIAGNAFVVRAKVEALFSGKPFTAKASPLALGDNVGIRDLARVKDGVLVLSGRSNDARGTAAYNCEKPGPAPIPDAQVWLWSGKDGDTARPLGTLPGVSNSEKAETLLVLAEDDNHYRVLVWFDGKADGGATEFVIDKPKRQ</sequence>
<reference evidence="3 4" key="1">
    <citation type="submission" date="2007-07" db="EMBL/GenBank/DDBJ databases">
        <title>Complete sequence of chromosome of Xanthobacter autotrophicus Py2.</title>
        <authorList>
            <consortium name="US DOE Joint Genome Institute"/>
            <person name="Copeland A."/>
            <person name="Lucas S."/>
            <person name="Lapidus A."/>
            <person name="Barry K."/>
            <person name="Glavina del Rio T."/>
            <person name="Hammon N."/>
            <person name="Israni S."/>
            <person name="Dalin E."/>
            <person name="Tice H."/>
            <person name="Pitluck S."/>
            <person name="Sims D."/>
            <person name="Brettin T."/>
            <person name="Bruce D."/>
            <person name="Detter J.C."/>
            <person name="Han C."/>
            <person name="Tapia R."/>
            <person name="Brainard J."/>
            <person name="Schmutz J."/>
            <person name="Larimer F."/>
            <person name="Land M."/>
            <person name="Hauser L."/>
            <person name="Kyrpides N."/>
            <person name="Kim E."/>
            <person name="Ensigns S.A."/>
            <person name="Richardson P."/>
        </authorList>
    </citation>
    <scope>NUCLEOTIDE SEQUENCE [LARGE SCALE GENOMIC DNA]</scope>
    <source>
        <strain evidence="4">ATCC BAA-1158 / Py2</strain>
    </source>
</reference>
<dbReference type="Proteomes" id="UP000002417">
    <property type="component" value="Chromosome"/>
</dbReference>
<dbReference type="Pfam" id="PF12275">
    <property type="entry name" value="DUF3616"/>
    <property type="match status" value="1"/>
</dbReference>
<feature type="chain" id="PRO_5002711039" description="DUF3616 domain-containing protein" evidence="1">
    <location>
        <begin position="20"/>
        <end position="358"/>
    </location>
</feature>
<dbReference type="KEGG" id="xau:Xaut_3228"/>
<protein>
    <recommendedName>
        <fullName evidence="2">DUF3616 domain-containing protein</fullName>
    </recommendedName>
</protein>
<name>A7IKB4_XANP2</name>
<dbReference type="HOGENOM" id="CLU_854361_0_0_5"/>
<feature type="domain" description="DUF3616" evidence="2">
    <location>
        <begin position="121"/>
        <end position="343"/>
    </location>
</feature>
<feature type="signal peptide" evidence="1">
    <location>
        <begin position="1"/>
        <end position="19"/>
    </location>
</feature>
<evidence type="ECO:0000313" key="3">
    <source>
        <dbReference type="EMBL" id="ABS68457.1"/>
    </source>
</evidence>
<evidence type="ECO:0000256" key="1">
    <source>
        <dbReference type="SAM" id="SignalP"/>
    </source>
</evidence>
<keyword evidence="1" id="KW-0732">Signal</keyword>
<dbReference type="InterPro" id="IPR022060">
    <property type="entry name" value="DUF3616"/>
</dbReference>
<evidence type="ECO:0000259" key="2">
    <source>
        <dbReference type="Pfam" id="PF12275"/>
    </source>
</evidence>
<organism evidence="3 4">
    <name type="scientific">Xanthobacter autotrophicus (strain ATCC BAA-1158 / Py2)</name>
    <dbReference type="NCBI Taxonomy" id="78245"/>
    <lineage>
        <taxon>Bacteria</taxon>
        <taxon>Pseudomonadati</taxon>
        <taxon>Pseudomonadota</taxon>
        <taxon>Alphaproteobacteria</taxon>
        <taxon>Hyphomicrobiales</taxon>
        <taxon>Xanthobacteraceae</taxon>
        <taxon>Xanthobacter</taxon>
    </lineage>
</organism>
<dbReference type="STRING" id="78245.Xaut_3228"/>
<gene>
    <name evidence="3" type="ordered locus">Xaut_3228</name>
</gene>
<dbReference type="AlphaFoldDB" id="A7IKB4"/>
<keyword evidence="4" id="KW-1185">Reference proteome</keyword>
<accession>A7IKB4</accession>
<dbReference type="eggNOG" id="ENOG5032VIM">
    <property type="taxonomic scope" value="Bacteria"/>
</dbReference>
<dbReference type="EMBL" id="CP000781">
    <property type="protein sequence ID" value="ABS68457.1"/>
    <property type="molecule type" value="Genomic_DNA"/>
</dbReference>